<sequence>MTSPDRAFDGWLPGVVRRLSPHFNERPEGALVSLAVLHFISLPAGRFGGEDVDALFMGTLDAMNRPEYESLRGLRVSSHFFVRRTGEVRQYVSVLDRAWHAGVSSFEGHTGCNDFSVGIELEGTGETPYEDAQYLALGELLGTLTRVLPVEAVTGHEHIAPGRKQDPGPSFDWDRVREMVPGRVRIVTEPQVMP</sequence>
<dbReference type="GO" id="GO:0046872">
    <property type="term" value="F:metal ion binding"/>
    <property type="evidence" value="ECO:0007669"/>
    <property type="project" value="UniProtKB-KW"/>
</dbReference>
<dbReference type="Pfam" id="PF01510">
    <property type="entry name" value="Amidase_2"/>
    <property type="match status" value="1"/>
</dbReference>
<dbReference type="GO" id="GO:0009253">
    <property type="term" value="P:peptidoglycan catabolic process"/>
    <property type="evidence" value="ECO:0007669"/>
    <property type="project" value="InterPro"/>
</dbReference>
<keyword evidence="8" id="KW-0378">Hydrolase</keyword>
<comment type="cofactor">
    <cofactor evidence="2">
        <name>Zn(2+)</name>
        <dbReference type="ChEBI" id="CHEBI:29105"/>
    </cofactor>
</comment>
<evidence type="ECO:0000256" key="5">
    <source>
        <dbReference type="ARBA" id="ARBA00011901"/>
    </source>
</evidence>
<dbReference type="Gene3D" id="3.40.80.10">
    <property type="entry name" value="Peptidoglycan recognition protein-like"/>
    <property type="match status" value="1"/>
</dbReference>
<evidence type="ECO:0000256" key="1">
    <source>
        <dbReference type="ARBA" id="ARBA00001561"/>
    </source>
</evidence>
<keyword evidence="7" id="KW-0479">Metal-binding</keyword>
<evidence type="ECO:0000256" key="11">
    <source>
        <dbReference type="ARBA" id="ARBA00039257"/>
    </source>
</evidence>
<dbReference type="SUPFAM" id="SSF55846">
    <property type="entry name" value="N-acetylmuramoyl-L-alanine amidase-like"/>
    <property type="match status" value="1"/>
</dbReference>
<dbReference type="RefSeq" id="WP_005436060.1">
    <property type="nucleotide sequence ID" value="NZ_JH815518.1"/>
</dbReference>
<organism evidence="14 15">
    <name type="scientific">Sutterella wadsworthensis 2_1_59BFAA</name>
    <dbReference type="NCBI Taxonomy" id="742823"/>
    <lineage>
        <taxon>Bacteria</taxon>
        <taxon>Pseudomonadati</taxon>
        <taxon>Pseudomonadota</taxon>
        <taxon>Betaproteobacteria</taxon>
        <taxon>Burkholderiales</taxon>
        <taxon>Sutterellaceae</taxon>
        <taxon>Sutterella</taxon>
    </lineage>
</organism>
<comment type="caution">
    <text evidence="14">The sequence shown here is derived from an EMBL/GenBank/DDBJ whole genome shotgun (WGS) entry which is preliminary data.</text>
</comment>
<dbReference type="GO" id="GO:0009254">
    <property type="term" value="P:peptidoglycan turnover"/>
    <property type="evidence" value="ECO:0007669"/>
    <property type="project" value="TreeGrafter"/>
</dbReference>
<evidence type="ECO:0000313" key="14">
    <source>
        <dbReference type="EMBL" id="EKB30655.1"/>
    </source>
</evidence>
<dbReference type="eggNOG" id="COG3023">
    <property type="taxonomic scope" value="Bacteria"/>
</dbReference>
<keyword evidence="10" id="KW-0961">Cell wall biogenesis/degradation</keyword>
<dbReference type="HOGENOM" id="CLU_049290_1_0_4"/>
<evidence type="ECO:0000256" key="9">
    <source>
        <dbReference type="ARBA" id="ARBA00022833"/>
    </source>
</evidence>
<dbReference type="AlphaFoldDB" id="K1JGE1"/>
<dbReference type="OrthoDB" id="9794842at2"/>
<dbReference type="STRING" id="742823.HMPREF9465_01702"/>
<keyword evidence="6" id="KW-0963">Cytoplasm</keyword>
<dbReference type="Proteomes" id="UP000005835">
    <property type="component" value="Unassembled WGS sequence"/>
</dbReference>
<evidence type="ECO:0000313" key="15">
    <source>
        <dbReference type="Proteomes" id="UP000005835"/>
    </source>
</evidence>
<keyword evidence="15" id="KW-1185">Reference proteome</keyword>
<dbReference type="GO" id="GO:0008745">
    <property type="term" value="F:N-acetylmuramoyl-L-alanine amidase activity"/>
    <property type="evidence" value="ECO:0007669"/>
    <property type="project" value="UniProtKB-EC"/>
</dbReference>
<protein>
    <recommendedName>
        <fullName evidence="11">1,6-anhydro-N-acetylmuramyl-L-alanine amidase AmpD</fullName>
        <ecNumber evidence="5">3.5.1.28</ecNumber>
    </recommendedName>
    <alternativeName>
        <fullName evidence="12">N-acetylmuramoyl-L-alanine amidase</fullName>
    </alternativeName>
</protein>
<keyword evidence="9" id="KW-0862">Zinc</keyword>
<dbReference type="CDD" id="cd06583">
    <property type="entry name" value="PGRP"/>
    <property type="match status" value="1"/>
</dbReference>
<evidence type="ECO:0000256" key="2">
    <source>
        <dbReference type="ARBA" id="ARBA00001947"/>
    </source>
</evidence>
<dbReference type="SMART" id="SM00644">
    <property type="entry name" value="Ami_2"/>
    <property type="match status" value="1"/>
</dbReference>
<evidence type="ECO:0000256" key="12">
    <source>
        <dbReference type="ARBA" id="ARBA00042615"/>
    </source>
</evidence>
<dbReference type="EMBL" id="ADMG01000037">
    <property type="protein sequence ID" value="EKB30655.1"/>
    <property type="molecule type" value="Genomic_DNA"/>
</dbReference>
<dbReference type="InterPro" id="IPR002502">
    <property type="entry name" value="Amidase_domain"/>
</dbReference>
<evidence type="ECO:0000256" key="4">
    <source>
        <dbReference type="ARBA" id="ARBA00007553"/>
    </source>
</evidence>
<comment type="similarity">
    <text evidence="4">Belongs to the N-acetylmuramoyl-L-alanine amidase 2 family.</text>
</comment>
<evidence type="ECO:0000256" key="10">
    <source>
        <dbReference type="ARBA" id="ARBA00023316"/>
    </source>
</evidence>
<comment type="subcellular location">
    <subcellularLocation>
        <location evidence="3">Cytoplasm</location>
    </subcellularLocation>
</comment>
<comment type="catalytic activity">
    <reaction evidence="1">
        <text>Hydrolyzes the link between N-acetylmuramoyl residues and L-amino acid residues in certain cell-wall glycopeptides.</text>
        <dbReference type="EC" id="3.5.1.28"/>
    </reaction>
</comment>
<feature type="domain" description="N-acetylmuramoyl-L-alanine amidase" evidence="13">
    <location>
        <begin position="20"/>
        <end position="168"/>
    </location>
</feature>
<dbReference type="PATRIC" id="fig|742823.3.peg.1697"/>
<reference evidence="14 15" key="1">
    <citation type="submission" date="2012-05" db="EMBL/GenBank/DDBJ databases">
        <title>The Genome Sequence of Sutterella wadsworthensis 2_1_59BFAA.</title>
        <authorList>
            <consortium name="The Broad Institute Genome Sequencing Platform"/>
            <person name="Earl A."/>
            <person name="Ward D."/>
            <person name="Feldgarden M."/>
            <person name="Gevers D."/>
            <person name="Daigneault M."/>
            <person name="Strauss J."/>
            <person name="Allen-Vercoe E."/>
            <person name="Walker B."/>
            <person name="Young S.K."/>
            <person name="Zeng Q."/>
            <person name="Gargeya S."/>
            <person name="Fitzgerald M."/>
            <person name="Haas B."/>
            <person name="Abouelleil A."/>
            <person name="Alvarado L."/>
            <person name="Arachchi H.M."/>
            <person name="Berlin A.M."/>
            <person name="Chapman S.B."/>
            <person name="Goldberg J."/>
            <person name="Griggs A."/>
            <person name="Gujja S."/>
            <person name="Hansen M."/>
            <person name="Howarth C."/>
            <person name="Imamovic A."/>
            <person name="Larimer J."/>
            <person name="McCowen C."/>
            <person name="Montmayeur A."/>
            <person name="Murphy C."/>
            <person name="Neiman D."/>
            <person name="Pearson M."/>
            <person name="Priest M."/>
            <person name="Roberts A."/>
            <person name="Saif S."/>
            <person name="Shea T."/>
            <person name="Sisk P."/>
            <person name="Sykes S."/>
            <person name="Wortman J."/>
            <person name="Nusbaum C."/>
            <person name="Birren B."/>
        </authorList>
    </citation>
    <scope>NUCLEOTIDE SEQUENCE [LARGE SCALE GENOMIC DNA]</scope>
    <source>
        <strain evidence="14 15">2_1_59BFAA</strain>
    </source>
</reference>
<evidence type="ECO:0000256" key="3">
    <source>
        <dbReference type="ARBA" id="ARBA00004496"/>
    </source>
</evidence>
<dbReference type="InterPro" id="IPR036505">
    <property type="entry name" value="Amidase/PGRP_sf"/>
</dbReference>
<dbReference type="GO" id="GO:0005737">
    <property type="term" value="C:cytoplasm"/>
    <property type="evidence" value="ECO:0007669"/>
    <property type="project" value="UniProtKB-SubCell"/>
</dbReference>
<dbReference type="InterPro" id="IPR051206">
    <property type="entry name" value="NAMLAA_amidase_2"/>
</dbReference>
<evidence type="ECO:0000256" key="7">
    <source>
        <dbReference type="ARBA" id="ARBA00022723"/>
    </source>
</evidence>
<evidence type="ECO:0000256" key="6">
    <source>
        <dbReference type="ARBA" id="ARBA00022490"/>
    </source>
</evidence>
<evidence type="ECO:0000259" key="13">
    <source>
        <dbReference type="SMART" id="SM00644"/>
    </source>
</evidence>
<name>K1JGE1_9BURK</name>
<accession>K1JGE1</accession>
<dbReference type="PANTHER" id="PTHR30417">
    <property type="entry name" value="N-ACETYLMURAMOYL-L-ALANINE AMIDASE AMID"/>
    <property type="match status" value="1"/>
</dbReference>
<evidence type="ECO:0000256" key="8">
    <source>
        <dbReference type="ARBA" id="ARBA00022801"/>
    </source>
</evidence>
<dbReference type="PANTHER" id="PTHR30417:SF4">
    <property type="entry name" value="1,6-ANHYDRO-N-ACETYLMURAMYL-L-ALANINE AMIDASE AMPD"/>
    <property type="match status" value="1"/>
</dbReference>
<dbReference type="NCBIfam" id="NF008758">
    <property type="entry name" value="PRK11789.1"/>
    <property type="match status" value="1"/>
</dbReference>
<proteinExistence type="inferred from homology"/>
<dbReference type="EC" id="3.5.1.28" evidence="5"/>
<gene>
    <name evidence="14" type="ORF">HMPREF9465_01702</name>
</gene>
<dbReference type="GO" id="GO:0071555">
    <property type="term" value="P:cell wall organization"/>
    <property type="evidence" value="ECO:0007669"/>
    <property type="project" value="UniProtKB-KW"/>
</dbReference>